<sequence length="146" mass="15526">MASSPALASPPGIASLPLHDYRRPEDLPVLDRKGHLRHHGGVVDAPGVYAMGLPFLRRRKSSFLHGADDDARELSAHLAAYLAGASANGGMRTRSGAPTLALGTGATTQEQRFEVAGPSKTGAGGMHQRLWDEISCLRPSPRRIRA</sequence>
<evidence type="ECO:0000313" key="1">
    <source>
        <dbReference type="EMBL" id="MBB3192483.1"/>
    </source>
</evidence>
<gene>
    <name evidence="1" type="ORF">FHR94_003779</name>
</gene>
<accession>A0A839VA26</accession>
<organism evidence="1 2">
    <name type="scientific">Halomonas cerina</name>
    <dbReference type="NCBI Taxonomy" id="447424"/>
    <lineage>
        <taxon>Bacteria</taxon>
        <taxon>Pseudomonadati</taxon>
        <taxon>Pseudomonadota</taxon>
        <taxon>Gammaproteobacteria</taxon>
        <taxon>Oceanospirillales</taxon>
        <taxon>Halomonadaceae</taxon>
        <taxon>Halomonas</taxon>
    </lineage>
</organism>
<reference evidence="1 2" key="1">
    <citation type="submission" date="2020-08" db="EMBL/GenBank/DDBJ databases">
        <title>Genomic Encyclopedia of Type Strains, Phase III (KMG-III): the genomes of soil and plant-associated and newly described type strains.</title>
        <authorList>
            <person name="Whitman W."/>
        </authorList>
    </citation>
    <scope>NUCLEOTIDE SEQUENCE [LARGE SCALE GENOMIC DNA]</scope>
    <source>
        <strain evidence="1 2">CECT 7282</strain>
    </source>
</reference>
<keyword evidence="2" id="KW-1185">Reference proteome</keyword>
<protein>
    <submittedName>
        <fullName evidence="1">Uncharacterized protein</fullName>
    </submittedName>
</protein>
<dbReference type="EMBL" id="JACHXP010000031">
    <property type="protein sequence ID" value="MBB3192483.1"/>
    <property type="molecule type" value="Genomic_DNA"/>
</dbReference>
<name>A0A839VA26_9GAMM</name>
<dbReference type="AlphaFoldDB" id="A0A839VA26"/>
<dbReference type="RefSeq" id="WP_183328155.1">
    <property type="nucleotide sequence ID" value="NZ_JACHXP010000031.1"/>
</dbReference>
<comment type="caution">
    <text evidence="1">The sequence shown here is derived from an EMBL/GenBank/DDBJ whole genome shotgun (WGS) entry which is preliminary data.</text>
</comment>
<evidence type="ECO:0000313" key="2">
    <source>
        <dbReference type="Proteomes" id="UP000547614"/>
    </source>
</evidence>
<dbReference type="Proteomes" id="UP000547614">
    <property type="component" value="Unassembled WGS sequence"/>
</dbReference>
<proteinExistence type="predicted"/>